<dbReference type="SMART" id="SM00418">
    <property type="entry name" value="HTH_ARSR"/>
    <property type="match status" value="1"/>
</dbReference>
<gene>
    <name evidence="3" type="ORF">ACE3NQ_09635</name>
</gene>
<dbReference type="CDD" id="cd00090">
    <property type="entry name" value="HTH_ARSR"/>
    <property type="match status" value="1"/>
</dbReference>
<dbReference type="Proteomes" id="UP001580407">
    <property type="component" value="Unassembled WGS sequence"/>
</dbReference>
<dbReference type="EMBL" id="JBHILM010000009">
    <property type="protein sequence ID" value="MFB5681171.1"/>
    <property type="molecule type" value="Genomic_DNA"/>
</dbReference>
<dbReference type="InterPro" id="IPR001845">
    <property type="entry name" value="HTH_ArsR_DNA-bd_dom"/>
</dbReference>
<dbReference type="InterPro" id="IPR036388">
    <property type="entry name" value="WH-like_DNA-bd_sf"/>
</dbReference>
<keyword evidence="1" id="KW-0238">DNA-binding</keyword>
<evidence type="ECO:0000313" key="4">
    <source>
        <dbReference type="Proteomes" id="UP001580407"/>
    </source>
</evidence>
<comment type="caution">
    <text evidence="3">The sequence shown here is derived from an EMBL/GenBank/DDBJ whole genome shotgun (WGS) entry which is preliminary data.</text>
</comment>
<dbReference type="InterPro" id="IPR036390">
    <property type="entry name" value="WH_DNA-bd_sf"/>
</dbReference>
<evidence type="ECO:0000259" key="2">
    <source>
        <dbReference type="SMART" id="SM00418"/>
    </source>
</evidence>
<dbReference type="Pfam" id="PF01022">
    <property type="entry name" value="HTH_5"/>
    <property type="match status" value="1"/>
</dbReference>
<dbReference type="Gene3D" id="1.10.10.10">
    <property type="entry name" value="Winged helix-like DNA-binding domain superfamily/Winged helix DNA-binding domain"/>
    <property type="match status" value="1"/>
</dbReference>
<name>A0ABV5B650_9BACL</name>
<keyword evidence="4" id="KW-1185">Reference proteome</keyword>
<evidence type="ECO:0000256" key="1">
    <source>
        <dbReference type="ARBA" id="ARBA00023125"/>
    </source>
</evidence>
<dbReference type="InterPro" id="IPR011991">
    <property type="entry name" value="ArsR-like_HTH"/>
</dbReference>
<protein>
    <submittedName>
        <fullName evidence="3">ArsR/SmtB family transcription factor</fullName>
    </submittedName>
</protein>
<dbReference type="SUPFAM" id="SSF46785">
    <property type="entry name" value="Winged helix' DNA-binding domain"/>
    <property type="match status" value="1"/>
</dbReference>
<sequence length="313" mass="35774">MAYQVEVRFAEVYEFLSSLHTFICRPSHKKIDLTPAWAAAVGETLSPELKAGLAPLVIGAEWKLVYLLAILCPNPDSVPSFLQWVEDQSNEDLRELTSGYAVTMPEDWAFFRSVYLSVLPGWYEEYFRLVDPAIPAALQQETAIRLEEQPLWDADEFVDRTTGGMRFRPTDAMEQLLLVPQYHFQPVNVVYDYGVFMICHYSSRIDLAPAEVFPNPDLRLIRALGERSRLKILRYLHEGPRAFIEIVRHLKLSKGITHDHIFKLRSSGLICAHFEGETLVEYSLRSLSIMELQQTLMSYITGSPQLASTTESK</sequence>
<proteinExistence type="predicted"/>
<evidence type="ECO:0000313" key="3">
    <source>
        <dbReference type="EMBL" id="MFB5681171.1"/>
    </source>
</evidence>
<reference evidence="3 4" key="1">
    <citation type="submission" date="2024-09" db="EMBL/GenBank/DDBJ databases">
        <authorList>
            <person name="Ruan L."/>
        </authorList>
    </citation>
    <scope>NUCLEOTIDE SEQUENCE [LARGE SCALE GENOMIC DNA]</scope>
    <source>
        <strain evidence="3 4">D33</strain>
    </source>
</reference>
<dbReference type="RefSeq" id="WP_375524964.1">
    <property type="nucleotide sequence ID" value="NZ_JBHILM010000009.1"/>
</dbReference>
<accession>A0ABV5B650</accession>
<feature type="domain" description="HTH arsR-type" evidence="2">
    <location>
        <begin position="219"/>
        <end position="301"/>
    </location>
</feature>
<organism evidence="3 4">
    <name type="scientific">Paenibacillus terreus</name>
    <dbReference type="NCBI Taxonomy" id="1387834"/>
    <lineage>
        <taxon>Bacteria</taxon>
        <taxon>Bacillati</taxon>
        <taxon>Bacillota</taxon>
        <taxon>Bacilli</taxon>
        <taxon>Bacillales</taxon>
        <taxon>Paenibacillaceae</taxon>
        <taxon>Paenibacillus</taxon>
    </lineage>
</organism>